<dbReference type="RefSeq" id="WP_163941959.1">
    <property type="nucleotide sequence ID" value="NZ_JAAFZH010000001.1"/>
</dbReference>
<dbReference type="EMBL" id="JAAFZH010000001">
    <property type="protein sequence ID" value="NDU93625.1"/>
    <property type="molecule type" value="Genomic_DNA"/>
</dbReference>
<reference evidence="1 2" key="1">
    <citation type="submission" date="2020-02" db="EMBL/GenBank/DDBJ databases">
        <title>Draft genome sequence of two Spirosoma agri KCTC 52727 and Spirosoma terrae KCTC 52035.</title>
        <authorList>
            <person name="Rojas J."/>
            <person name="Ambika Manirajan B."/>
            <person name="Suarez C."/>
            <person name="Ratering S."/>
            <person name="Schnell S."/>
        </authorList>
    </citation>
    <scope>NUCLEOTIDE SEQUENCE [LARGE SCALE GENOMIC DNA]</scope>
    <source>
        <strain evidence="1 2">KCTC 52035</strain>
    </source>
</reference>
<name>A0A6L9KZF2_9BACT</name>
<keyword evidence="2" id="KW-1185">Reference proteome</keyword>
<sequence>MKRKLIYSLTPLFWAISLICLGQYNPFKGANRIVITTSMADKETYLLIADQLTQAGIAFTAADNGLLIRSEQPTSLGKQQAVFEGKLMVNAGLVSLSGWVRRKEEGKNSATSDRVAPVTYDTAKNSLQGIGFNYMDALAKRLQVALHGVTMYKYQKEI</sequence>
<dbReference type="Proteomes" id="UP000474175">
    <property type="component" value="Unassembled WGS sequence"/>
</dbReference>
<protein>
    <submittedName>
        <fullName evidence="1">Uncharacterized protein</fullName>
    </submittedName>
</protein>
<gene>
    <name evidence="1" type="ORF">GK108_01965</name>
</gene>
<dbReference type="AlphaFoldDB" id="A0A6L9KZF2"/>
<evidence type="ECO:0000313" key="1">
    <source>
        <dbReference type="EMBL" id="NDU93625.1"/>
    </source>
</evidence>
<comment type="caution">
    <text evidence="1">The sequence shown here is derived from an EMBL/GenBank/DDBJ whole genome shotgun (WGS) entry which is preliminary data.</text>
</comment>
<organism evidence="1 2">
    <name type="scientific">Spirosoma terrae</name>
    <dbReference type="NCBI Taxonomy" id="1968276"/>
    <lineage>
        <taxon>Bacteria</taxon>
        <taxon>Pseudomonadati</taxon>
        <taxon>Bacteroidota</taxon>
        <taxon>Cytophagia</taxon>
        <taxon>Cytophagales</taxon>
        <taxon>Cytophagaceae</taxon>
        <taxon>Spirosoma</taxon>
    </lineage>
</organism>
<accession>A0A6L9KZF2</accession>
<proteinExistence type="predicted"/>
<evidence type="ECO:0000313" key="2">
    <source>
        <dbReference type="Proteomes" id="UP000474175"/>
    </source>
</evidence>